<dbReference type="InterPro" id="IPR034505">
    <property type="entry name" value="Coproporphyrinogen-III_oxidase"/>
</dbReference>
<dbReference type="GO" id="GO:0006779">
    <property type="term" value="P:porphyrin-containing compound biosynthetic process"/>
    <property type="evidence" value="ECO:0007669"/>
    <property type="project" value="InterPro"/>
</dbReference>
<dbReference type="GO" id="GO:0051539">
    <property type="term" value="F:4 iron, 4 sulfur cluster binding"/>
    <property type="evidence" value="ECO:0007669"/>
    <property type="project" value="InterPro"/>
</dbReference>
<dbReference type="SMART" id="SM00729">
    <property type="entry name" value="Elp3"/>
    <property type="match status" value="1"/>
</dbReference>
<evidence type="ECO:0000256" key="1">
    <source>
        <dbReference type="ARBA" id="ARBA00006100"/>
    </source>
</evidence>
<dbReference type="InterPro" id="IPR004559">
    <property type="entry name" value="HemW-like"/>
</dbReference>
<reference evidence="3" key="1">
    <citation type="submission" date="2016-10" db="EMBL/GenBank/DDBJ databases">
        <authorList>
            <person name="de Groot N.N."/>
        </authorList>
    </citation>
    <scope>NUCLEOTIDE SEQUENCE</scope>
</reference>
<evidence type="ECO:0000259" key="2">
    <source>
        <dbReference type="PROSITE" id="PS51918"/>
    </source>
</evidence>
<organism evidence="3">
    <name type="scientific">hydrothermal vent metagenome</name>
    <dbReference type="NCBI Taxonomy" id="652676"/>
    <lineage>
        <taxon>unclassified sequences</taxon>
        <taxon>metagenomes</taxon>
        <taxon>ecological metagenomes</taxon>
    </lineage>
</organism>
<dbReference type="EMBL" id="FPHD01000015">
    <property type="protein sequence ID" value="SFV51294.1"/>
    <property type="molecule type" value="Genomic_DNA"/>
</dbReference>
<dbReference type="Gene3D" id="3.30.750.200">
    <property type="match status" value="1"/>
</dbReference>
<name>A0A1W1BCN8_9ZZZZ</name>
<evidence type="ECO:0000313" key="3">
    <source>
        <dbReference type="EMBL" id="SFV51294.1"/>
    </source>
</evidence>
<dbReference type="InterPro" id="IPR006638">
    <property type="entry name" value="Elp3/MiaA/NifB-like_rSAM"/>
</dbReference>
<proteinExistence type="inferred from homology"/>
<dbReference type="PANTHER" id="PTHR13932">
    <property type="entry name" value="COPROPORPHYRINIGEN III OXIDASE"/>
    <property type="match status" value="1"/>
</dbReference>
<feature type="domain" description="Radical SAM core" evidence="2">
    <location>
        <begin position="1"/>
        <end position="201"/>
    </location>
</feature>
<dbReference type="NCBIfam" id="TIGR00539">
    <property type="entry name" value="hemN_rel"/>
    <property type="match status" value="1"/>
</dbReference>
<dbReference type="GO" id="GO:0005737">
    <property type="term" value="C:cytoplasm"/>
    <property type="evidence" value="ECO:0007669"/>
    <property type="project" value="InterPro"/>
</dbReference>
<dbReference type="SUPFAM" id="SSF102114">
    <property type="entry name" value="Radical SAM enzymes"/>
    <property type="match status" value="1"/>
</dbReference>
<dbReference type="GO" id="GO:0004109">
    <property type="term" value="F:coproporphyrinogen oxidase activity"/>
    <property type="evidence" value="ECO:0007669"/>
    <property type="project" value="InterPro"/>
</dbReference>
<dbReference type="InterPro" id="IPR007197">
    <property type="entry name" value="rSAM"/>
</dbReference>
<comment type="similarity">
    <text evidence="1">Belongs to the anaerobic coproporphyrinogen-III oxidase family. HemW subfamily.</text>
</comment>
<dbReference type="PROSITE" id="PS51918">
    <property type="entry name" value="RADICAL_SAM"/>
    <property type="match status" value="1"/>
</dbReference>
<dbReference type="InterPro" id="IPR058240">
    <property type="entry name" value="rSAM_sf"/>
</dbReference>
<dbReference type="Pfam" id="PF04055">
    <property type="entry name" value="Radical_SAM"/>
    <property type="match status" value="1"/>
</dbReference>
<gene>
    <name evidence="3" type="ORF">MNB_SV-8-708</name>
</gene>
<protein>
    <submittedName>
        <fullName evidence="3">Hypothetical radical SAM family enzyme in heat shock gene cluster, similarity with CPO of BS HemN-type</fullName>
    </submittedName>
</protein>
<dbReference type="PANTHER" id="PTHR13932:SF5">
    <property type="entry name" value="RADICAL S-ADENOSYL METHIONINE DOMAIN-CONTAINING PROTEIN 1, MITOCHONDRIAL"/>
    <property type="match status" value="1"/>
</dbReference>
<keyword evidence="3" id="KW-0346">Stress response</keyword>
<accession>A0A1W1BCN8</accession>
<sequence length="319" mass="36436">MKALHAQLSFELKRFKASKESIETLFIGGGTPSTVAPELYTPIFELLKPYMQKEAEITTEANPNSATRTWLKGMKDIGVNRVSFGVQSFDENKLKALNRAHTPKQAKDAVMVAKELGFEHLSLDLIYNYQGDTKTLLLNDIEQAFKLPIDHISAYELTIEDGTKFSATPEVRQEDENLAFFVSEEIEKRGFNAYEISNFGKYQSKHNKGYWELKNYIGAGAGAVGFLKDRRFYPNTDIEAYINNPLHITEELLSSDELLTEKIFLGLRSIIGLEKSMLTEEMQQRIKILCQEKKLKCDNKHYYNNNFFLSDELALFLLG</sequence>
<dbReference type="AlphaFoldDB" id="A0A1W1BCN8"/>